<dbReference type="EMBL" id="BMML01000019">
    <property type="protein sequence ID" value="GGN31473.1"/>
    <property type="molecule type" value="Genomic_DNA"/>
</dbReference>
<accession>A0A918CV53</accession>
<proteinExistence type="predicted"/>
<dbReference type="Proteomes" id="UP000653411">
    <property type="component" value="Unassembled WGS sequence"/>
</dbReference>
<name>A0A918CV53_9ACTN</name>
<sequence>MQHRPEAVAGTGEVVTGGRRHQTWVDPAEKDAEAGREHVRDETVAGGLQFRRREAAQRIAPGV</sequence>
<feature type="region of interest" description="Disordered" evidence="1">
    <location>
        <begin position="1"/>
        <end position="25"/>
    </location>
</feature>
<keyword evidence="3" id="KW-1185">Reference proteome</keyword>
<reference evidence="2" key="1">
    <citation type="journal article" date="2014" name="Int. J. Syst. Evol. Microbiol.">
        <title>Complete genome sequence of Corynebacterium casei LMG S-19264T (=DSM 44701T), isolated from a smear-ripened cheese.</title>
        <authorList>
            <consortium name="US DOE Joint Genome Institute (JGI-PGF)"/>
            <person name="Walter F."/>
            <person name="Albersmeier A."/>
            <person name="Kalinowski J."/>
            <person name="Ruckert C."/>
        </authorList>
    </citation>
    <scope>NUCLEOTIDE SEQUENCE</scope>
    <source>
        <strain evidence="2">CGMCC 4.7110</strain>
    </source>
</reference>
<protein>
    <submittedName>
        <fullName evidence="2">Uncharacterized protein</fullName>
    </submittedName>
</protein>
<evidence type="ECO:0000313" key="2">
    <source>
        <dbReference type="EMBL" id="GGN31473.1"/>
    </source>
</evidence>
<reference evidence="2" key="2">
    <citation type="submission" date="2020-09" db="EMBL/GenBank/DDBJ databases">
        <authorList>
            <person name="Sun Q."/>
            <person name="Zhou Y."/>
        </authorList>
    </citation>
    <scope>NUCLEOTIDE SEQUENCE</scope>
    <source>
        <strain evidence="2">CGMCC 4.7110</strain>
    </source>
</reference>
<feature type="compositionally biased region" description="Low complexity" evidence="1">
    <location>
        <begin position="7"/>
        <end position="17"/>
    </location>
</feature>
<organism evidence="2 3">
    <name type="scientific">Streptomyces fuscichromogenes</name>
    <dbReference type="NCBI Taxonomy" id="1324013"/>
    <lineage>
        <taxon>Bacteria</taxon>
        <taxon>Bacillati</taxon>
        <taxon>Actinomycetota</taxon>
        <taxon>Actinomycetes</taxon>
        <taxon>Kitasatosporales</taxon>
        <taxon>Streptomycetaceae</taxon>
        <taxon>Streptomyces</taxon>
    </lineage>
</organism>
<evidence type="ECO:0000256" key="1">
    <source>
        <dbReference type="SAM" id="MobiDB-lite"/>
    </source>
</evidence>
<evidence type="ECO:0000313" key="3">
    <source>
        <dbReference type="Proteomes" id="UP000653411"/>
    </source>
</evidence>
<gene>
    <name evidence="2" type="ORF">GCM10011578_069430</name>
</gene>
<dbReference type="AlphaFoldDB" id="A0A918CV53"/>
<comment type="caution">
    <text evidence="2">The sequence shown here is derived from an EMBL/GenBank/DDBJ whole genome shotgun (WGS) entry which is preliminary data.</text>
</comment>